<keyword evidence="10" id="KW-0998">Cell outer membrane</keyword>
<evidence type="ECO:0000256" key="5">
    <source>
        <dbReference type="ARBA" id="ARBA00022692"/>
    </source>
</evidence>
<evidence type="ECO:0000256" key="11">
    <source>
        <dbReference type="SAM" id="SignalP"/>
    </source>
</evidence>
<keyword evidence="8" id="KW-0626">Porin</keyword>
<comment type="caution">
    <text evidence="13">The sequence shown here is derived from an EMBL/GenBank/DDBJ whole genome shotgun (WGS) entry which is preliminary data.</text>
</comment>
<comment type="subcellular location">
    <subcellularLocation>
        <location evidence="1">Cell outer membrane</location>
        <topology evidence="1">Multi-pass membrane protein</topology>
    </subcellularLocation>
</comment>
<evidence type="ECO:0000256" key="6">
    <source>
        <dbReference type="ARBA" id="ARBA00022729"/>
    </source>
</evidence>
<evidence type="ECO:0000256" key="8">
    <source>
        <dbReference type="ARBA" id="ARBA00023114"/>
    </source>
</evidence>
<dbReference type="InterPro" id="IPR023614">
    <property type="entry name" value="Porin_dom_sf"/>
</dbReference>
<evidence type="ECO:0000256" key="4">
    <source>
        <dbReference type="ARBA" id="ARBA00022452"/>
    </source>
</evidence>
<keyword evidence="3" id="KW-0813">Transport</keyword>
<evidence type="ECO:0000313" key="14">
    <source>
        <dbReference type="Proteomes" id="UP001548590"/>
    </source>
</evidence>
<gene>
    <name evidence="13" type="ORF">ABVT11_17575</name>
</gene>
<proteinExistence type="predicted"/>
<keyword evidence="4" id="KW-1134">Transmembrane beta strand</keyword>
<evidence type="ECO:0000256" key="7">
    <source>
        <dbReference type="ARBA" id="ARBA00023065"/>
    </source>
</evidence>
<name>A0ABV2CUS1_9RHOO</name>
<evidence type="ECO:0000256" key="2">
    <source>
        <dbReference type="ARBA" id="ARBA00011233"/>
    </source>
</evidence>
<keyword evidence="6 11" id="KW-0732">Signal</keyword>
<dbReference type="PANTHER" id="PTHR34501:SF9">
    <property type="entry name" value="MAJOR OUTER MEMBRANE PROTEIN P.IA"/>
    <property type="match status" value="1"/>
</dbReference>
<dbReference type="EMBL" id="JBEWLZ010000014">
    <property type="protein sequence ID" value="MET1491653.1"/>
    <property type="molecule type" value="Genomic_DNA"/>
</dbReference>
<reference evidence="13 14" key="1">
    <citation type="submission" date="2024-07" db="EMBL/GenBank/DDBJ databases">
        <title>Uliginosibacterium paludis KCTC:42655.</title>
        <authorList>
            <person name="Kim M.K."/>
        </authorList>
    </citation>
    <scope>NUCLEOTIDE SEQUENCE [LARGE SCALE GENOMIC DNA]</scope>
    <source>
        <strain evidence="13 14">KCTC 42655</strain>
    </source>
</reference>
<feature type="domain" description="Porin" evidence="12">
    <location>
        <begin position="7"/>
        <end position="334"/>
    </location>
</feature>
<evidence type="ECO:0000259" key="12">
    <source>
        <dbReference type="Pfam" id="PF13609"/>
    </source>
</evidence>
<organism evidence="13 14">
    <name type="scientific">Uliginosibacterium paludis</name>
    <dbReference type="NCBI Taxonomy" id="1615952"/>
    <lineage>
        <taxon>Bacteria</taxon>
        <taxon>Pseudomonadati</taxon>
        <taxon>Pseudomonadota</taxon>
        <taxon>Betaproteobacteria</taxon>
        <taxon>Rhodocyclales</taxon>
        <taxon>Zoogloeaceae</taxon>
        <taxon>Uliginosibacterium</taxon>
    </lineage>
</organism>
<dbReference type="InterPro" id="IPR033900">
    <property type="entry name" value="Gram_neg_porin_domain"/>
</dbReference>
<protein>
    <submittedName>
        <fullName evidence="13">Porin</fullName>
    </submittedName>
</protein>
<evidence type="ECO:0000256" key="9">
    <source>
        <dbReference type="ARBA" id="ARBA00023136"/>
    </source>
</evidence>
<dbReference type="Proteomes" id="UP001548590">
    <property type="component" value="Unassembled WGS sequence"/>
</dbReference>
<evidence type="ECO:0000256" key="10">
    <source>
        <dbReference type="ARBA" id="ARBA00023237"/>
    </source>
</evidence>
<keyword evidence="5" id="KW-0812">Transmembrane</keyword>
<feature type="signal peptide" evidence="11">
    <location>
        <begin position="1"/>
        <end position="20"/>
    </location>
</feature>
<dbReference type="SUPFAM" id="SSF56935">
    <property type="entry name" value="Porins"/>
    <property type="match status" value="1"/>
</dbReference>
<evidence type="ECO:0000256" key="3">
    <source>
        <dbReference type="ARBA" id="ARBA00022448"/>
    </source>
</evidence>
<evidence type="ECO:0000313" key="13">
    <source>
        <dbReference type="EMBL" id="MET1491653.1"/>
    </source>
</evidence>
<comment type="subunit">
    <text evidence="2">Homotrimer.</text>
</comment>
<dbReference type="PANTHER" id="PTHR34501">
    <property type="entry name" value="PROTEIN YDDL-RELATED"/>
    <property type="match status" value="1"/>
</dbReference>
<keyword evidence="7" id="KW-0406">Ion transport</keyword>
<sequence length="372" mass="39729">MQKKLIALAVAGLMSGAAFAQTSVTLGGKFDACYSFTRTGYQAGKTTEALTDGCNSSSRITIGAKETIAPGYDVRVDYDVRFGNVHEGKSGVASNDKKAMAFTTPAGTLQWGTANLVSNEYKLVEKPYMVTPKDTELVKFGVSQLREESLTSRNTSYWSPVLSAGPVKGLVKASFATGDNRKTANSADTNIYGSGDAYSVGVEAVVLDGLLDFDHDYTRRSTSGLSSGGAGGMIYTHTYVSLRPLPSRNLKISASFNTYRGYNPTVVTDIFKEKNTNFVVSYNFDGKAEVGLGISHLNDLGASRNSGRAIMLGGSYFLSKSVQLYAGVAKTNFDYDQGTISGGKYTGTGTNFVGNISKQDSRVVKVGIMKEF</sequence>
<keyword evidence="9" id="KW-0472">Membrane</keyword>
<keyword evidence="14" id="KW-1185">Reference proteome</keyword>
<evidence type="ECO:0000256" key="1">
    <source>
        <dbReference type="ARBA" id="ARBA00004571"/>
    </source>
</evidence>
<accession>A0ABV2CUS1</accession>
<dbReference type="InterPro" id="IPR050298">
    <property type="entry name" value="Gram-neg_bact_OMP"/>
</dbReference>
<dbReference type="Gene3D" id="2.40.160.10">
    <property type="entry name" value="Porin"/>
    <property type="match status" value="1"/>
</dbReference>
<feature type="chain" id="PRO_5045807371" evidence="11">
    <location>
        <begin position="21"/>
        <end position="372"/>
    </location>
</feature>
<dbReference type="RefSeq" id="WP_345928250.1">
    <property type="nucleotide sequence ID" value="NZ_JBDIVF010000005.1"/>
</dbReference>
<dbReference type="Pfam" id="PF13609">
    <property type="entry name" value="Porin_4"/>
    <property type="match status" value="1"/>
</dbReference>